<dbReference type="EMBL" id="CP016793">
    <property type="protein sequence ID" value="ANZ36297.1"/>
    <property type="molecule type" value="Genomic_DNA"/>
</dbReference>
<accession>A0A1B2HF25</accession>
<name>A0A1B2HF25_9PSEU</name>
<dbReference type="Gene3D" id="3.10.105.10">
    <property type="entry name" value="Dipeptide-binding Protein, Domain 3"/>
    <property type="match status" value="1"/>
</dbReference>
<dbReference type="Pfam" id="PF00496">
    <property type="entry name" value="SBP_bac_5"/>
    <property type="match status" value="1"/>
</dbReference>
<dbReference type="PANTHER" id="PTHR30290">
    <property type="entry name" value="PERIPLASMIC BINDING COMPONENT OF ABC TRANSPORTER"/>
    <property type="match status" value="1"/>
</dbReference>
<dbReference type="Gene3D" id="3.90.76.10">
    <property type="entry name" value="Dipeptide-binding Protein, Domain 1"/>
    <property type="match status" value="1"/>
</dbReference>
<evidence type="ECO:0000313" key="3">
    <source>
        <dbReference type="EMBL" id="ANZ36297.1"/>
    </source>
</evidence>
<dbReference type="Proteomes" id="UP000093053">
    <property type="component" value="Chromosome"/>
</dbReference>
<proteinExistence type="predicted"/>
<keyword evidence="1" id="KW-0732">Signal</keyword>
<feature type="domain" description="Solute-binding protein family 5" evidence="2">
    <location>
        <begin position="108"/>
        <end position="463"/>
    </location>
</feature>
<dbReference type="PANTHER" id="PTHR30290:SF65">
    <property type="entry name" value="MONOACYL PHOSPHATIDYLINOSITOL TETRAMANNOSIDE-BINDING PROTEIN LPQW-RELATED"/>
    <property type="match status" value="1"/>
</dbReference>
<sequence>MRTMRRLGGVLAAVVLCGTAACTNAPPPPLVPKSEAPVITTTGPKIKEIVVGVDDVAGGYNPHATATQSQITTALSSLLLPSVFRAGPDGAPELDRNLMVSAKVTKAEPFTVTYSIRKDASWSDSAPIAAEDFYYLWQRMRSEPGVVDPAGYRLINNISAREGGKVVEVAFGKPFPGWRSLFGNLLPAHLLKDAPGTWSNVLATNFPATAGPFAVRSLDEPRGEVILERSDRYWEVPTTLDRVVLRRATHTAMAESLSKGDNQAVLLRADAADVNLMKSIPNLDTKPVPRNEVAQVLLRPASQQLADLKTRKAVVAALDRDALIASGAQSGPSAQLRADSYVVPPSRTGYRAVIGGNTLDPAATEQLLTEAGYAKGPDGAWAKGGKALKLKIAAPDRIEPYVTVANQVKAQLASRGVQAEVVTPKADELFTVQLLQKDIDVVVGPRVDAGDSAAGLASQFGCTGEAPDGGTPVPVNAAGFCDPVLQAEIDSALNGKVLLADALTRIEPQLQAQAVAVPLFQIADLLGVLPAAVSGVGTGAPLAGVLSGAPEWRRLDK</sequence>
<feature type="chain" id="PRO_5039476041" evidence="1">
    <location>
        <begin position="26"/>
        <end position="557"/>
    </location>
</feature>
<dbReference type="STRING" id="1586287.BBK82_09705"/>
<protein>
    <submittedName>
        <fullName evidence="3">ABC transporter substrate-binding protein</fullName>
    </submittedName>
</protein>
<organism evidence="3 4">
    <name type="scientific">Lentzea guizhouensis</name>
    <dbReference type="NCBI Taxonomy" id="1586287"/>
    <lineage>
        <taxon>Bacteria</taxon>
        <taxon>Bacillati</taxon>
        <taxon>Actinomycetota</taxon>
        <taxon>Actinomycetes</taxon>
        <taxon>Pseudonocardiales</taxon>
        <taxon>Pseudonocardiaceae</taxon>
        <taxon>Lentzea</taxon>
    </lineage>
</organism>
<dbReference type="PROSITE" id="PS51257">
    <property type="entry name" value="PROKAR_LIPOPROTEIN"/>
    <property type="match status" value="1"/>
</dbReference>
<dbReference type="GO" id="GO:1904680">
    <property type="term" value="F:peptide transmembrane transporter activity"/>
    <property type="evidence" value="ECO:0007669"/>
    <property type="project" value="TreeGrafter"/>
</dbReference>
<dbReference type="InterPro" id="IPR039424">
    <property type="entry name" value="SBP_5"/>
</dbReference>
<gene>
    <name evidence="3" type="ORF">BBK82_09705</name>
</gene>
<dbReference type="CDD" id="cd08501">
    <property type="entry name" value="PBP2_Lpqw"/>
    <property type="match status" value="1"/>
</dbReference>
<dbReference type="GO" id="GO:0015833">
    <property type="term" value="P:peptide transport"/>
    <property type="evidence" value="ECO:0007669"/>
    <property type="project" value="TreeGrafter"/>
</dbReference>
<dbReference type="AlphaFoldDB" id="A0A1B2HF25"/>
<keyword evidence="4" id="KW-1185">Reference proteome</keyword>
<feature type="signal peptide" evidence="1">
    <location>
        <begin position="1"/>
        <end position="25"/>
    </location>
</feature>
<evidence type="ECO:0000256" key="1">
    <source>
        <dbReference type="SAM" id="SignalP"/>
    </source>
</evidence>
<dbReference type="SUPFAM" id="SSF53850">
    <property type="entry name" value="Periplasmic binding protein-like II"/>
    <property type="match status" value="1"/>
</dbReference>
<dbReference type="InterPro" id="IPR000914">
    <property type="entry name" value="SBP_5_dom"/>
</dbReference>
<reference evidence="3 4" key="1">
    <citation type="submission" date="2016-07" db="EMBL/GenBank/DDBJ databases">
        <title>Complete genome sequence of the Lentzea guizhouensis DHS C013.</title>
        <authorList>
            <person name="Cao C."/>
        </authorList>
    </citation>
    <scope>NUCLEOTIDE SEQUENCE [LARGE SCALE GENOMIC DNA]</scope>
    <source>
        <strain evidence="3 4">DHS C013</strain>
    </source>
</reference>
<dbReference type="KEGG" id="led:BBK82_09705"/>
<evidence type="ECO:0000259" key="2">
    <source>
        <dbReference type="Pfam" id="PF00496"/>
    </source>
</evidence>
<evidence type="ECO:0000313" key="4">
    <source>
        <dbReference type="Proteomes" id="UP000093053"/>
    </source>
</evidence>